<dbReference type="Proteomes" id="UP001596395">
    <property type="component" value="Unassembled WGS sequence"/>
</dbReference>
<dbReference type="Gene3D" id="3.10.129.10">
    <property type="entry name" value="Hotdog Thioesterase"/>
    <property type="match status" value="1"/>
</dbReference>
<dbReference type="SUPFAM" id="SSF54637">
    <property type="entry name" value="Thioesterase/thiol ester dehydrase-isomerase"/>
    <property type="match status" value="1"/>
</dbReference>
<dbReference type="CDD" id="cd03442">
    <property type="entry name" value="BFIT_BACH"/>
    <property type="match status" value="1"/>
</dbReference>
<dbReference type="EC" id="3.1.2.20" evidence="4"/>
<organism evidence="4 5">
    <name type="scientific">Halorubellus litoreus</name>
    <dbReference type="NCBI Taxonomy" id="755308"/>
    <lineage>
        <taxon>Archaea</taxon>
        <taxon>Methanobacteriati</taxon>
        <taxon>Methanobacteriota</taxon>
        <taxon>Stenosarchaea group</taxon>
        <taxon>Halobacteria</taxon>
        <taxon>Halobacteriales</taxon>
        <taxon>Halorubellaceae</taxon>
        <taxon>Halorubellus</taxon>
    </lineage>
</organism>
<dbReference type="InterPro" id="IPR033120">
    <property type="entry name" value="HOTDOG_ACOT"/>
</dbReference>
<reference evidence="4 5" key="1">
    <citation type="journal article" date="2019" name="Int. J. Syst. Evol. Microbiol.">
        <title>The Global Catalogue of Microorganisms (GCM) 10K type strain sequencing project: providing services to taxonomists for standard genome sequencing and annotation.</title>
        <authorList>
            <consortium name="The Broad Institute Genomics Platform"/>
            <consortium name="The Broad Institute Genome Sequencing Center for Infectious Disease"/>
            <person name="Wu L."/>
            <person name="Ma J."/>
        </authorList>
    </citation>
    <scope>NUCLEOTIDE SEQUENCE [LARGE SCALE GENOMIC DNA]</scope>
    <source>
        <strain evidence="4 5">GX26</strain>
    </source>
</reference>
<evidence type="ECO:0000313" key="5">
    <source>
        <dbReference type="Proteomes" id="UP001596395"/>
    </source>
</evidence>
<sequence length="150" mass="16654">MPTLMDTHIRNRHIVNPNDANILETAHGGNVMMWMDEVGAMSAMRFAGHQCVTARMDQTNFRAPIPQGDAALVEAYVYDAGKTSVKVRVKVFRENLRTGETELTTESYMVFVAIDEDRDPAEVPKLTVESDQGERLRQEALEGDNGNGGN</sequence>
<dbReference type="PROSITE" id="PS51770">
    <property type="entry name" value="HOTDOG_ACOT"/>
    <property type="match status" value="1"/>
</dbReference>
<evidence type="ECO:0000256" key="2">
    <source>
        <dbReference type="SAM" id="MobiDB-lite"/>
    </source>
</evidence>
<evidence type="ECO:0000256" key="1">
    <source>
        <dbReference type="ARBA" id="ARBA00022801"/>
    </source>
</evidence>
<dbReference type="PANTHER" id="PTHR11049">
    <property type="entry name" value="ACYL COENZYME A THIOESTER HYDROLASE"/>
    <property type="match status" value="1"/>
</dbReference>
<dbReference type="RefSeq" id="WP_336350066.1">
    <property type="nucleotide sequence ID" value="NZ_JAZAQL010000002.1"/>
</dbReference>
<evidence type="ECO:0000259" key="3">
    <source>
        <dbReference type="PROSITE" id="PS51770"/>
    </source>
</evidence>
<accession>A0ABD5VCF6</accession>
<evidence type="ECO:0000313" key="4">
    <source>
        <dbReference type="EMBL" id="MFC6953092.1"/>
    </source>
</evidence>
<keyword evidence="1 4" id="KW-0378">Hydrolase</keyword>
<dbReference type="Pfam" id="PF03061">
    <property type="entry name" value="4HBT"/>
    <property type="match status" value="1"/>
</dbReference>
<dbReference type="AlphaFoldDB" id="A0ABD5VCF6"/>
<dbReference type="GO" id="GO:0047617">
    <property type="term" value="F:fatty acyl-CoA hydrolase activity"/>
    <property type="evidence" value="ECO:0007669"/>
    <property type="project" value="UniProtKB-EC"/>
</dbReference>
<proteinExistence type="predicted"/>
<dbReference type="PANTHER" id="PTHR11049:SF24">
    <property type="entry name" value="CYTOSOLIC ACYL COENZYME A THIOESTER HYDROLASE"/>
    <property type="match status" value="1"/>
</dbReference>
<dbReference type="InterPro" id="IPR040170">
    <property type="entry name" value="Cytosol_ACT"/>
</dbReference>
<feature type="domain" description="HotDog ACOT-type" evidence="3">
    <location>
        <begin position="5"/>
        <end position="117"/>
    </location>
</feature>
<comment type="caution">
    <text evidence="4">The sequence shown here is derived from an EMBL/GenBank/DDBJ whole genome shotgun (WGS) entry which is preliminary data.</text>
</comment>
<protein>
    <submittedName>
        <fullName evidence="4">Acyl-CoA thioesterase</fullName>
        <ecNumber evidence="4">3.1.2.20</ecNumber>
    </submittedName>
</protein>
<dbReference type="InterPro" id="IPR006683">
    <property type="entry name" value="Thioestr_dom"/>
</dbReference>
<keyword evidence="5" id="KW-1185">Reference proteome</keyword>
<gene>
    <name evidence="4" type="ORF">ACFQGB_09465</name>
</gene>
<dbReference type="InterPro" id="IPR029069">
    <property type="entry name" value="HotDog_dom_sf"/>
</dbReference>
<dbReference type="EMBL" id="JBHSXN010000002">
    <property type="protein sequence ID" value="MFC6953092.1"/>
    <property type="molecule type" value="Genomic_DNA"/>
</dbReference>
<name>A0ABD5VCF6_9EURY</name>
<feature type="region of interest" description="Disordered" evidence="2">
    <location>
        <begin position="126"/>
        <end position="150"/>
    </location>
</feature>